<feature type="compositionally biased region" description="Basic and acidic residues" evidence="2">
    <location>
        <begin position="172"/>
        <end position="181"/>
    </location>
</feature>
<reference evidence="3" key="1">
    <citation type="submission" date="2019-10" db="EMBL/GenBank/DDBJ databases">
        <title>Conservation and host-specific expression of non-tandemly repeated heterogenous ribosome RNA gene in arbuscular mycorrhizal fungi.</title>
        <authorList>
            <person name="Maeda T."/>
            <person name="Kobayashi Y."/>
            <person name="Nakagawa T."/>
            <person name="Ezawa T."/>
            <person name="Yamaguchi K."/>
            <person name="Bino T."/>
            <person name="Nishimoto Y."/>
            <person name="Shigenobu S."/>
            <person name="Kawaguchi M."/>
        </authorList>
    </citation>
    <scope>NUCLEOTIDE SEQUENCE</scope>
    <source>
        <strain evidence="3">HR1</strain>
    </source>
</reference>
<feature type="compositionally biased region" description="Basic and acidic residues" evidence="2">
    <location>
        <begin position="409"/>
        <end position="421"/>
    </location>
</feature>
<keyword evidence="1" id="KW-0175">Coiled coil</keyword>
<feature type="region of interest" description="Disordered" evidence="2">
    <location>
        <begin position="393"/>
        <end position="421"/>
    </location>
</feature>
<dbReference type="Proteomes" id="UP000615446">
    <property type="component" value="Unassembled WGS sequence"/>
</dbReference>
<organism evidence="3 4">
    <name type="scientific">Rhizophagus clarus</name>
    <dbReference type="NCBI Taxonomy" id="94130"/>
    <lineage>
        <taxon>Eukaryota</taxon>
        <taxon>Fungi</taxon>
        <taxon>Fungi incertae sedis</taxon>
        <taxon>Mucoromycota</taxon>
        <taxon>Glomeromycotina</taxon>
        <taxon>Glomeromycetes</taxon>
        <taxon>Glomerales</taxon>
        <taxon>Glomeraceae</taxon>
        <taxon>Rhizophagus</taxon>
    </lineage>
</organism>
<feature type="coiled-coil region" evidence="1">
    <location>
        <begin position="326"/>
        <end position="353"/>
    </location>
</feature>
<sequence length="421" mass="50567">MIIEHLIESWEEVRIEYNHKSMERRVEELLRTLRYKECPKYNDKEKTLIGVVKMIFDECVVNKNIYENSEGVNFILNKIKGANEIVLHGYILNDTELKSRFQIFWEWYTQKTLANRSKGETLMRFKQLVSEQSNRKFKFTEGFIVDIKGAMARKKAIQEMEKSNSDEESDDSIERRHKDIEETTNIVENEEINDDDIVRLLNLNFTKYNILNPGFIERYIEVRYNEDEDIKNIMEIWLKEKHYELEHNVEEVGSTGITDEEAIDNIMEILQKEKISIEKEDVIRVLNLEFGRYLILDKEFIGKYQEIKEKSDEEIKTELEEWWIRKMNSENQYKEVSDNEEEAREILEQVKETMLIATLEEIRRLLNWGYTESEVLDNEIILEYRKMKMELDPFDDEDERSKGTIKHLCSKEESSEKKRNN</sequence>
<proteinExistence type="predicted"/>
<dbReference type="EMBL" id="BLAL01000356">
    <property type="protein sequence ID" value="GET04644.1"/>
    <property type="molecule type" value="Genomic_DNA"/>
</dbReference>
<accession>A0A8H3R5Y5</accession>
<evidence type="ECO:0000313" key="3">
    <source>
        <dbReference type="EMBL" id="GET04644.1"/>
    </source>
</evidence>
<name>A0A8H3R5Y5_9GLOM</name>
<evidence type="ECO:0000256" key="2">
    <source>
        <dbReference type="SAM" id="MobiDB-lite"/>
    </source>
</evidence>
<evidence type="ECO:0000256" key="1">
    <source>
        <dbReference type="SAM" id="Coils"/>
    </source>
</evidence>
<protein>
    <submittedName>
        <fullName evidence="3">Uncharacterized protein</fullName>
    </submittedName>
</protein>
<dbReference type="AlphaFoldDB" id="A0A8H3R5Y5"/>
<feature type="region of interest" description="Disordered" evidence="2">
    <location>
        <begin position="157"/>
        <end position="182"/>
    </location>
</feature>
<evidence type="ECO:0000313" key="4">
    <source>
        <dbReference type="Proteomes" id="UP000615446"/>
    </source>
</evidence>
<comment type="caution">
    <text evidence="3">The sequence shown here is derived from an EMBL/GenBank/DDBJ whole genome shotgun (WGS) entry which is preliminary data.</text>
</comment>
<gene>
    <name evidence="3" type="ORF">RCL2_003094300</name>
</gene>